<reference evidence="2" key="2">
    <citation type="journal article" date="2007" name="Science">
        <title>Draft genome sequence of the sexually transmitted pathogen Trichomonas vaginalis.</title>
        <authorList>
            <person name="Carlton J.M."/>
            <person name="Hirt R.P."/>
            <person name="Silva J.C."/>
            <person name="Delcher A.L."/>
            <person name="Schatz M."/>
            <person name="Zhao Q."/>
            <person name="Wortman J.R."/>
            <person name="Bidwell S.L."/>
            <person name="Alsmark U.C.M."/>
            <person name="Besteiro S."/>
            <person name="Sicheritz-Ponten T."/>
            <person name="Noel C.J."/>
            <person name="Dacks J.B."/>
            <person name="Foster P.G."/>
            <person name="Simillion C."/>
            <person name="Van de Peer Y."/>
            <person name="Miranda-Saavedra D."/>
            <person name="Barton G.J."/>
            <person name="Westrop G.D."/>
            <person name="Mueller S."/>
            <person name="Dessi D."/>
            <person name="Fiori P.L."/>
            <person name="Ren Q."/>
            <person name="Paulsen I."/>
            <person name="Zhang H."/>
            <person name="Bastida-Corcuera F.D."/>
            <person name="Simoes-Barbosa A."/>
            <person name="Brown M.T."/>
            <person name="Hayes R.D."/>
            <person name="Mukherjee M."/>
            <person name="Okumura C.Y."/>
            <person name="Schneider R."/>
            <person name="Smith A.J."/>
            <person name="Vanacova S."/>
            <person name="Villalvazo M."/>
            <person name="Haas B.J."/>
            <person name="Pertea M."/>
            <person name="Feldblyum T.V."/>
            <person name="Utterback T.R."/>
            <person name="Shu C.L."/>
            <person name="Osoegawa K."/>
            <person name="de Jong P.J."/>
            <person name="Hrdy I."/>
            <person name="Horvathova L."/>
            <person name="Zubacova Z."/>
            <person name="Dolezal P."/>
            <person name="Malik S.B."/>
            <person name="Logsdon J.M. Jr."/>
            <person name="Henze K."/>
            <person name="Gupta A."/>
            <person name="Wang C.C."/>
            <person name="Dunne R.L."/>
            <person name="Upcroft J.A."/>
            <person name="Upcroft P."/>
            <person name="White O."/>
            <person name="Salzberg S.L."/>
            <person name="Tang P."/>
            <person name="Chiu C.-H."/>
            <person name="Lee Y.-S."/>
            <person name="Embley T.M."/>
            <person name="Coombs G.H."/>
            <person name="Mottram J.C."/>
            <person name="Tachezy J."/>
            <person name="Fraser-Liggett C.M."/>
            <person name="Johnson P.J."/>
        </authorList>
    </citation>
    <scope>NUCLEOTIDE SEQUENCE [LARGE SCALE GENOMIC DNA]</scope>
    <source>
        <strain evidence="2">G3</strain>
    </source>
</reference>
<evidence type="ECO:0000313" key="3">
    <source>
        <dbReference type="Proteomes" id="UP000001542"/>
    </source>
</evidence>
<dbReference type="Proteomes" id="UP000001542">
    <property type="component" value="Unassembled WGS sequence"/>
</dbReference>
<evidence type="ECO:0000313" key="2">
    <source>
        <dbReference type="EMBL" id="EAX98725.1"/>
    </source>
</evidence>
<dbReference type="OrthoDB" id="10255963at2759"/>
<evidence type="ECO:0000256" key="1">
    <source>
        <dbReference type="ARBA" id="ARBA00005534"/>
    </source>
</evidence>
<dbReference type="InterPro" id="IPR035917">
    <property type="entry name" value="YjbQ-like_sf"/>
</dbReference>
<dbReference type="STRING" id="5722.A2F8P7"/>
<dbReference type="AlphaFoldDB" id="A2F8P7"/>
<keyword evidence="3" id="KW-1185">Reference proteome</keyword>
<dbReference type="Gene3D" id="2.60.120.460">
    <property type="entry name" value="YjbQ-like"/>
    <property type="match status" value="1"/>
</dbReference>
<organism evidence="2 3">
    <name type="scientific">Trichomonas vaginalis (strain ATCC PRA-98 / G3)</name>
    <dbReference type="NCBI Taxonomy" id="412133"/>
    <lineage>
        <taxon>Eukaryota</taxon>
        <taxon>Metamonada</taxon>
        <taxon>Parabasalia</taxon>
        <taxon>Trichomonadida</taxon>
        <taxon>Trichomonadidae</taxon>
        <taxon>Trichomonas</taxon>
    </lineage>
</organism>
<dbReference type="InterPro" id="IPR001602">
    <property type="entry name" value="UPF0047_YjbQ-like"/>
</dbReference>
<dbReference type="SUPFAM" id="SSF111038">
    <property type="entry name" value="YjbQ-like"/>
    <property type="match status" value="1"/>
</dbReference>
<dbReference type="RefSeq" id="XP_001311655.1">
    <property type="nucleotide sequence ID" value="XM_001311654.1"/>
</dbReference>
<dbReference type="FunCoup" id="A2F8P7">
    <property type="interactions" value="136"/>
</dbReference>
<sequence length="146" mass="16348">MMKCFQKTISLPNYPRGSHLITELIVRQIPEMKKVTAGLMNLLIQHTSASITINENCCADVRTDLNAWMDKTIPENFPWDHTDEGADDMPAHVKSSVMGVSLNIPITNGQLNLGTWQGIYLNEHRNRGGSRKIVITVTGMVDEENL</sequence>
<accession>A2F8P7</accession>
<dbReference type="KEGG" id="tva:4756526"/>
<dbReference type="VEuPathDB" id="TrichDB:TVAGG3_0456360"/>
<dbReference type="PIRSF" id="PIRSF004681">
    <property type="entry name" value="UCP004681"/>
    <property type="match status" value="1"/>
</dbReference>
<dbReference type="InParanoid" id="A2F8P7"/>
<gene>
    <name evidence="2" type="ORF">TVAG_481010</name>
</gene>
<dbReference type="OMA" id="TWQGIFF"/>
<dbReference type="EMBL" id="DS113664">
    <property type="protein sequence ID" value="EAX98725.1"/>
    <property type="molecule type" value="Genomic_DNA"/>
</dbReference>
<proteinExistence type="inferred from homology"/>
<protein>
    <submittedName>
        <fullName evidence="2">Hypothetical UPF0047 protein yjbQ, putative</fullName>
    </submittedName>
</protein>
<dbReference type="Pfam" id="PF01894">
    <property type="entry name" value="YjbQ"/>
    <property type="match status" value="1"/>
</dbReference>
<dbReference type="PANTHER" id="PTHR30615">
    <property type="entry name" value="UNCHARACTERIZED PROTEIN YJBQ-RELATED"/>
    <property type="match status" value="1"/>
</dbReference>
<dbReference type="PROSITE" id="PS01314">
    <property type="entry name" value="UPF0047"/>
    <property type="match status" value="1"/>
</dbReference>
<dbReference type="eggNOG" id="KOG3267">
    <property type="taxonomic scope" value="Eukaryota"/>
</dbReference>
<reference evidence="2" key="1">
    <citation type="submission" date="2006-10" db="EMBL/GenBank/DDBJ databases">
        <authorList>
            <person name="Amadeo P."/>
            <person name="Zhao Q."/>
            <person name="Wortman J."/>
            <person name="Fraser-Liggett C."/>
            <person name="Carlton J."/>
        </authorList>
    </citation>
    <scope>NUCLEOTIDE SEQUENCE</scope>
    <source>
        <strain evidence="2">G3</strain>
    </source>
</reference>
<dbReference type="SMR" id="A2F8P7"/>
<comment type="similarity">
    <text evidence="1">Belongs to the UPF0047 family.</text>
</comment>
<name>A2F8P7_TRIV3</name>
<dbReference type="PANTHER" id="PTHR30615:SF8">
    <property type="entry name" value="UPF0047 PROTEIN C4A8.02C"/>
    <property type="match status" value="1"/>
</dbReference>
<dbReference type="NCBIfam" id="TIGR00149">
    <property type="entry name" value="TIGR00149_YjbQ"/>
    <property type="match status" value="1"/>
</dbReference>
<dbReference type="VEuPathDB" id="TrichDB:TVAG_481010"/>